<dbReference type="AlphaFoldDB" id="A0A0A0LEV1"/>
<keyword evidence="1" id="KW-0472">Membrane</keyword>
<gene>
    <name evidence="2" type="ORF">Csa_2G000430</name>
</gene>
<feature type="transmembrane region" description="Helical" evidence="1">
    <location>
        <begin position="105"/>
        <end position="124"/>
    </location>
</feature>
<accession>A0A0A0LEV1</accession>
<name>A0A0A0LEV1_CUCSA</name>
<dbReference type="Proteomes" id="UP000029981">
    <property type="component" value="Chromosome 2"/>
</dbReference>
<dbReference type="EMBL" id="CM002923">
    <property type="protein sequence ID" value="KGN60535.1"/>
    <property type="molecule type" value="Genomic_DNA"/>
</dbReference>
<feature type="transmembrane region" description="Helical" evidence="1">
    <location>
        <begin position="81"/>
        <end position="99"/>
    </location>
</feature>
<keyword evidence="1" id="KW-0812">Transmembrane</keyword>
<reference evidence="2 3" key="4">
    <citation type="journal article" date="2011" name="BMC Genomics">
        <title>RNA-Seq improves annotation of protein-coding genes in the cucumber genome.</title>
        <authorList>
            <person name="Li Z."/>
            <person name="Zhang Z."/>
            <person name="Yan P."/>
            <person name="Huang S."/>
            <person name="Fei Z."/>
            <person name="Lin K."/>
        </authorList>
    </citation>
    <scope>NUCLEOTIDE SEQUENCE [LARGE SCALE GENOMIC DNA]</scope>
    <source>
        <strain evidence="3">cv. 9930</strain>
    </source>
</reference>
<reference evidence="2 3" key="3">
    <citation type="journal article" date="2010" name="BMC Genomics">
        <title>Transcriptome sequencing and comparative analysis of cucumber flowers with different sex types.</title>
        <authorList>
            <person name="Guo S."/>
            <person name="Zheng Y."/>
            <person name="Joung J.G."/>
            <person name="Liu S."/>
            <person name="Zhang Z."/>
            <person name="Crasta O.R."/>
            <person name="Sobral B.W."/>
            <person name="Xu Y."/>
            <person name="Huang S."/>
            <person name="Fei Z."/>
        </authorList>
    </citation>
    <scope>NUCLEOTIDE SEQUENCE [LARGE SCALE GENOMIC DNA]</scope>
    <source>
        <strain evidence="3">cv. 9930</strain>
    </source>
</reference>
<feature type="transmembrane region" description="Helical" evidence="1">
    <location>
        <begin position="24"/>
        <end position="40"/>
    </location>
</feature>
<reference evidence="2 3" key="2">
    <citation type="journal article" date="2009" name="PLoS ONE">
        <title>An integrated genetic and cytogenetic map of the cucumber genome.</title>
        <authorList>
            <person name="Ren Y."/>
            <person name="Zhang Z."/>
            <person name="Liu J."/>
            <person name="Staub J.E."/>
            <person name="Han Y."/>
            <person name="Cheng Z."/>
            <person name="Li X."/>
            <person name="Lu J."/>
            <person name="Miao H."/>
            <person name="Kang H."/>
            <person name="Xie B."/>
            <person name="Gu X."/>
            <person name="Wang X."/>
            <person name="Du Y."/>
            <person name="Jin W."/>
            <person name="Huang S."/>
        </authorList>
    </citation>
    <scope>NUCLEOTIDE SEQUENCE [LARGE SCALE GENOMIC DNA]</scope>
    <source>
        <strain evidence="3">cv. 9930</strain>
    </source>
</reference>
<evidence type="ECO:0000313" key="3">
    <source>
        <dbReference type="Proteomes" id="UP000029981"/>
    </source>
</evidence>
<reference evidence="2 3" key="1">
    <citation type="journal article" date="2009" name="Nat. Genet.">
        <title>The genome of the cucumber, Cucumis sativus L.</title>
        <authorList>
            <person name="Huang S."/>
            <person name="Li R."/>
            <person name="Zhang Z."/>
            <person name="Li L."/>
            <person name="Gu X."/>
            <person name="Fan W."/>
            <person name="Lucas W.J."/>
            <person name="Wang X."/>
            <person name="Xie B."/>
            <person name="Ni P."/>
            <person name="Ren Y."/>
            <person name="Zhu H."/>
            <person name="Li J."/>
            <person name="Lin K."/>
            <person name="Jin W."/>
            <person name="Fei Z."/>
            <person name="Li G."/>
            <person name="Staub J."/>
            <person name="Kilian A."/>
            <person name="van der Vossen E.A."/>
            <person name="Wu Y."/>
            <person name="Guo J."/>
            <person name="He J."/>
            <person name="Jia Z."/>
            <person name="Ren Y."/>
            <person name="Tian G."/>
            <person name="Lu Y."/>
            <person name="Ruan J."/>
            <person name="Qian W."/>
            <person name="Wang M."/>
            <person name="Huang Q."/>
            <person name="Li B."/>
            <person name="Xuan Z."/>
            <person name="Cao J."/>
            <person name="Asan"/>
            <person name="Wu Z."/>
            <person name="Zhang J."/>
            <person name="Cai Q."/>
            <person name="Bai Y."/>
            <person name="Zhao B."/>
            <person name="Han Y."/>
            <person name="Li Y."/>
            <person name="Li X."/>
            <person name="Wang S."/>
            <person name="Shi Q."/>
            <person name="Liu S."/>
            <person name="Cho W.K."/>
            <person name="Kim J.Y."/>
            <person name="Xu Y."/>
            <person name="Heller-Uszynska K."/>
            <person name="Miao H."/>
            <person name="Cheng Z."/>
            <person name="Zhang S."/>
            <person name="Wu J."/>
            <person name="Yang Y."/>
            <person name="Kang H."/>
            <person name="Li M."/>
            <person name="Liang H."/>
            <person name="Ren X."/>
            <person name="Shi Z."/>
            <person name="Wen M."/>
            <person name="Jian M."/>
            <person name="Yang H."/>
            <person name="Zhang G."/>
            <person name="Yang Z."/>
            <person name="Chen R."/>
            <person name="Liu S."/>
            <person name="Li J."/>
            <person name="Ma L."/>
            <person name="Liu H."/>
            <person name="Zhou Y."/>
            <person name="Zhao J."/>
            <person name="Fang X."/>
            <person name="Li G."/>
            <person name="Fang L."/>
            <person name="Li Y."/>
            <person name="Liu D."/>
            <person name="Zheng H."/>
            <person name="Zhang Y."/>
            <person name="Qin N."/>
            <person name="Li Z."/>
            <person name="Yang G."/>
            <person name="Yang S."/>
            <person name="Bolund L."/>
            <person name="Kristiansen K."/>
            <person name="Zheng H."/>
            <person name="Li S."/>
            <person name="Zhang X."/>
            <person name="Yang H."/>
            <person name="Wang J."/>
            <person name="Sun R."/>
            <person name="Zhang B."/>
            <person name="Jiang S."/>
            <person name="Wang J."/>
            <person name="Du Y."/>
            <person name="Li S."/>
        </authorList>
    </citation>
    <scope>NUCLEOTIDE SEQUENCE [LARGE SCALE GENOMIC DNA]</scope>
    <source>
        <strain evidence="3">cv. 9930</strain>
    </source>
</reference>
<proteinExistence type="predicted"/>
<organism evidence="2 3">
    <name type="scientific">Cucumis sativus</name>
    <name type="common">Cucumber</name>
    <dbReference type="NCBI Taxonomy" id="3659"/>
    <lineage>
        <taxon>Eukaryota</taxon>
        <taxon>Viridiplantae</taxon>
        <taxon>Streptophyta</taxon>
        <taxon>Embryophyta</taxon>
        <taxon>Tracheophyta</taxon>
        <taxon>Spermatophyta</taxon>
        <taxon>Magnoliopsida</taxon>
        <taxon>eudicotyledons</taxon>
        <taxon>Gunneridae</taxon>
        <taxon>Pentapetalae</taxon>
        <taxon>rosids</taxon>
        <taxon>fabids</taxon>
        <taxon>Cucurbitales</taxon>
        <taxon>Cucurbitaceae</taxon>
        <taxon>Benincaseae</taxon>
        <taxon>Cucumis</taxon>
    </lineage>
</organism>
<keyword evidence="3" id="KW-1185">Reference proteome</keyword>
<protein>
    <submittedName>
        <fullName evidence="2">Uncharacterized protein</fullName>
    </submittedName>
</protein>
<feature type="transmembrane region" description="Helical" evidence="1">
    <location>
        <begin position="52"/>
        <end position="74"/>
    </location>
</feature>
<evidence type="ECO:0000256" key="1">
    <source>
        <dbReference type="SAM" id="Phobius"/>
    </source>
</evidence>
<evidence type="ECO:0000313" key="2">
    <source>
        <dbReference type="EMBL" id="KGN60535.1"/>
    </source>
</evidence>
<sequence>MLGEVTESFVEVVAKMVEEQKIKIIGFHAAFTFAIAALSVQAKAKLPDSFEFVSITSLLCLLCFVSAMIIDFSFKTFAKVLYFLGAFFCMTSYLIAAAIPSQMYFHVLLILLFLISCITLVILMSNTCSPPNSTTNDLPL</sequence>
<dbReference type="Gramene" id="KGN60535">
    <property type="protein sequence ID" value="KGN60535"/>
    <property type="gene ID" value="Csa_2G000430"/>
</dbReference>
<keyword evidence="1" id="KW-1133">Transmembrane helix</keyword>